<dbReference type="RefSeq" id="WP_407987502.1">
    <property type="nucleotide sequence ID" value="NZ_AP035881.2"/>
</dbReference>
<accession>A0AB33JQJ4</accession>
<evidence type="ECO:0000313" key="1">
    <source>
        <dbReference type="EMBL" id="BFP44942.1"/>
    </source>
</evidence>
<organism evidence="1">
    <name type="scientific">Kitasatospora sp. CMC57</name>
    <dbReference type="NCBI Taxonomy" id="3231513"/>
    <lineage>
        <taxon>Bacteria</taxon>
        <taxon>Bacillati</taxon>
        <taxon>Actinomycetota</taxon>
        <taxon>Actinomycetes</taxon>
        <taxon>Kitasatosporales</taxon>
        <taxon>Streptomycetaceae</taxon>
        <taxon>Kitasatospora</taxon>
    </lineage>
</organism>
<reference evidence="1" key="1">
    <citation type="submission" date="2024-07" db="EMBL/GenBank/DDBJ databases">
        <title>Complete genome sequences of cellulolytic bacteria, Kitasatospora sp. CMC57 and Streptomyces sp. CMC78, isolated from Japanese agricultural soil.</title>
        <authorList>
            <person name="Hashimoto T."/>
            <person name="Ito M."/>
            <person name="Iwamoto M."/>
            <person name="Fukahori D."/>
            <person name="Shoda T."/>
            <person name="Sakoda M."/>
            <person name="Morohoshi T."/>
            <person name="Mitsuboshi M."/>
            <person name="Nishizawa T."/>
        </authorList>
    </citation>
    <scope>NUCLEOTIDE SEQUENCE</scope>
    <source>
        <strain evidence="1">CMC57</strain>
    </source>
</reference>
<proteinExistence type="predicted"/>
<sequence>MSVPPLFRGLFDDASVFPPGDLPLGEAVPAHRGHRLAWYADSVGPFLCGAGRAGELAALRPEFPVALVLPPGGEYVPVPGLDVVGVEVAATVLPRLPAGVPGCLELPYGEDLFKLLDQLADTAHRAKFRTGGLTADAFPTVAELAAALTACAERGVPYKCTAGLHHAVRHTDPVTGFEHHGFLNVLLAAADPDRAAEALGERSGTALASAVGSLTDRQAALARLSFTAFGTCSIAEPLADLAELGLLTQENR</sequence>
<name>A0AB33JQJ4_9ACTN</name>
<gene>
    <name evidence="1" type="ORF">KCMC57_13100</name>
</gene>
<dbReference type="AlphaFoldDB" id="A0AB33JQJ4"/>
<protein>
    <submittedName>
        <fullName evidence="1">Uncharacterized protein</fullName>
    </submittedName>
</protein>
<dbReference type="EMBL" id="AP035881">
    <property type="protein sequence ID" value="BFP44942.1"/>
    <property type="molecule type" value="Genomic_DNA"/>
</dbReference>